<accession>A0A643FDU1</accession>
<feature type="transmembrane region" description="Helical" evidence="1">
    <location>
        <begin position="358"/>
        <end position="375"/>
    </location>
</feature>
<keyword evidence="1" id="KW-0472">Membrane</keyword>
<dbReference type="RefSeq" id="WP_151123442.1">
    <property type="nucleotide sequence ID" value="NZ_CP088081.1"/>
</dbReference>
<evidence type="ECO:0000313" key="3">
    <source>
        <dbReference type="Proteomes" id="UP000430120"/>
    </source>
</evidence>
<gene>
    <name evidence="2" type="ORF">F7Q92_06840</name>
</gene>
<feature type="transmembrane region" description="Helical" evidence="1">
    <location>
        <begin position="68"/>
        <end position="90"/>
    </location>
</feature>
<feature type="transmembrane region" description="Helical" evidence="1">
    <location>
        <begin position="219"/>
        <end position="241"/>
    </location>
</feature>
<evidence type="ECO:0000256" key="1">
    <source>
        <dbReference type="SAM" id="Phobius"/>
    </source>
</evidence>
<evidence type="ECO:0008006" key="4">
    <source>
        <dbReference type="Google" id="ProtNLM"/>
    </source>
</evidence>
<keyword evidence="3" id="KW-1185">Reference proteome</keyword>
<feature type="transmembrane region" description="Helical" evidence="1">
    <location>
        <begin position="6"/>
        <end position="24"/>
    </location>
</feature>
<dbReference type="AlphaFoldDB" id="A0A643FDU1"/>
<dbReference type="Proteomes" id="UP000430120">
    <property type="component" value="Unassembled WGS sequence"/>
</dbReference>
<keyword evidence="1" id="KW-1133">Transmembrane helix</keyword>
<organism evidence="2 3">
    <name type="scientific">Ideonella dechloratans</name>
    <dbReference type="NCBI Taxonomy" id="36863"/>
    <lineage>
        <taxon>Bacteria</taxon>
        <taxon>Pseudomonadati</taxon>
        <taxon>Pseudomonadota</taxon>
        <taxon>Betaproteobacteria</taxon>
        <taxon>Burkholderiales</taxon>
        <taxon>Sphaerotilaceae</taxon>
        <taxon>Ideonella</taxon>
    </lineage>
</organism>
<sequence length="407" mass="44424">MYSYLFVSKAITFVVALALTWAACGLAGRPRIWWRAFAFSFTPALGAAFFATGFLADHPPALSDLASGLAFEFINLTVFCVAFVRAYEWLASADNETVQKSIIALFIFELALFSVIATSSGFGLFSEGAKNDYLSNNPFLKYATYCLALLTRIQSGLLAHQLTHRKFGKLAFLIIIFQAAASIASGSKGAFFLWIFSIFSLVDYQQARLPRKIIFGMGFAVMAALGATAYVISGFLGITVLDFFDLAFNRIFLTNDARAIAFDIRSGLSAEHGPLIEFFRSYVRLFALHPQDPPLGVLLYDSYFGPSDGNGANASLMAFAVYYAAPGYAFVYAAAGALSSIVMLYIFLTAAAGMKSPIAKYITWNVALTSIILWTQDVLAFQLSALLAFPVLLATWFLCPPDKTPNQ</sequence>
<evidence type="ECO:0000313" key="2">
    <source>
        <dbReference type="EMBL" id="KAB0583586.1"/>
    </source>
</evidence>
<feature type="transmembrane region" description="Helical" evidence="1">
    <location>
        <begin position="329"/>
        <end position="351"/>
    </location>
</feature>
<protein>
    <recommendedName>
        <fullName evidence="4">Oligosaccharide repeat unit polymerase</fullName>
    </recommendedName>
</protein>
<feature type="transmembrane region" description="Helical" evidence="1">
    <location>
        <begin position="381"/>
        <end position="399"/>
    </location>
</feature>
<keyword evidence="1" id="KW-0812">Transmembrane</keyword>
<reference evidence="2 3" key="1">
    <citation type="submission" date="2019-09" db="EMBL/GenBank/DDBJ databases">
        <title>Draft genome sequences of 48 bacterial type strains from the CCUG.</title>
        <authorList>
            <person name="Tunovic T."/>
            <person name="Pineiro-Iglesias B."/>
            <person name="Unosson C."/>
            <person name="Inganas E."/>
            <person name="Ohlen M."/>
            <person name="Cardew S."/>
            <person name="Jensie-Markopoulos S."/>
            <person name="Salva-Serra F."/>
            <person name="Jaen-Luchoro D."/>
            <person name="Karlsson R."/>
            <person name="Svensson-Stadler L."/>
            <person name="Chun J."/>
            <person name="Moore E."/>
        </authorList>
    </citation>
    <scope>NUCLEOTIDE SEQUENCE [LARGE SCALE GENOMIC DNA]</scope>
    <source>
        <strain evidence="2 3">CCUG 30977</strain>
    </source>
</reference>
<comment type="caution">
    <text evidence="2">The sequence shown here is derived from an EMBL/GenBank/DDBJ whole genome shotgun (WGS) entry which is preliminary data.</text>
</comment>
<feature type="transmembrane region" description="Helical" evidence="1">
    <location>
        <begin position="36"/>
        <end position="56"/>
    </location>
</feature>
<proteinExistence type="predicted"/>
<name>A0A643FDU1_IDEDE</name>
<feature type="transmembrane region" description="Helical" evidence="1">
    <location>
        <begin position="102"/>
        <end position="122"/>
    </location>
</feature>
<dbReference type="EMBL" id="VZPB01000012">
    <property type="protein sequence ID" value="KAB0583586.1"/>
    <property type="molecule type" value="Genomic_DNA"/>
</dbReference>